<feature type="transmembrane region" description="Helical" evidence="11">
    <location>
        <begin position="137"/>
        <end position="155"/>
    </location>
</feature>
<feature type="transmembrane region" description="Helical" evidence="11">
    <location>
        <begin position="39"/>
        <end position="60"/>
    </location>
</feature>
<dbReference type="EMBL" id="UFQS01000192">
    <property type="protein sequence ID" value="SSX01042.1"/>
    <property type="molecule type" value="Genomic_DNA"/>
</dbReference>
<feature type="transmembrane region" description="Helical" evidence="11">
    <location>
        <begin position="488"/>
        <end position="509"/>
    </location>
</feature>
<feature type="transmembrane region" description="Helical" evidence="11">
    <location>
        <begin position="521"/>
        <end position="542"/>
    </location>
</feature>
<keyword evidence="4 11" id="KW-0812">Transmembrane</keyword>
<keyword evidence="3" id="KW-1003">Cell membrane</keyword>
<proteinExistence type="inferred from homology"/>
<feature type="domain" description="G-protein coupled receptors family 1 profile" evidence="12">
    <location>
        <begin position="17"/>
        <end position="540"/>
    </location>
</feature>
<feature type="transmembrane region" description="Helical" evidence="11">
    <location>
        <begin position="216"/>
        <end position="239"/>
    </location>
</feature>
<accession>A0A336LTN9</accession>
<dbReference type="GO" id="GO:0071880">
    <property type="term" value="P:adenylate cyclase-activating adrenergic receptor signaling pathway"/>
    <property type="evidence" value="ECO:0007669"/>
    <property type="project" value="TreeGrafter"/>
</dbReference>
<feature type="region of interest" description="Disordered" evidence="10">
    <location>
        <begin position="350"/>
        <end position="371"/>
    </location>
</feature>
<keyword evidence="7 11" id="KW-0472">Membrane</keyword>
<comment type="subcellular location">
    <subcellularLocation>
        <location evidence="1">Cell membrane</location>
        <topology evidence="1">Multi-pass membrane protein</topology>
    </subcellularLocation>
</comment>
<keyword evidence="8" id="KW-0675">Receptor</keyword>
<dbReference type="PRINTS" id="PR00237">
    <property type="entry name" value="GPCRRHODOPSN"/>
</dbReference>
<evidence type="ECO:0000256" key="9">
    <source>
        <dbReference type="ARBA" id="ARBA00023224"/>
    </source>
</evidence>
<evidence type="ECO:0000256" key="4">
    <source>
        <dbReference type="ARBA" id="ARBA00022692"/>
    </source>
</evidence>
<dbReference type="PANTHER" id="PTHR24248:SF190">
    <property type="entry name" value="GH12381P"/>
    <property type="match status" value="1"/>
</dbReference>
<evidence type="ECO:0000256" key="1">
    <source>
        <dbReference type="ARBA" id="ARBA00004651"/>
    </source>
</evidence>
<feature type="transmembrane region" description="Helical" evidence="11">
    <location>
        <begin position="176"/>
        <end position="196"/>
    </location>
</feature>
<evidence type="ECO:0000256" key="8">
    <source>
        <dbReference type="ARBA" id="ARBA00023170"/>
    </source>
</evidence>
<keyword evidence="9" id="KW-0807">Transducer</keyword>
<evidence type="ECO:0000256" key="3">
    <source>
        <dbReference type="ARBA" id="ARBA00022475"/>
    </source>
</evidence>
<dbReference type="InterPro" id="IPR017452">
    <property type="entry name" value="GPCR_Rhodpsn_7TM"/>
</dbReference>
<feature type="transmembrane region" description="Helical" evidence="11">
    <location>
        <begin position="6"/>
        <end position="27"/>
    </location>
</feature>
<dbReference type="GO" id="GO:0005886">
    <property type="term" value="C:plasma membrane"/>
    <property type="evidence" value="ECO:0007669"/>
    <property type="project" value="UniProtKB-SubCell"/>
</dbReference>
<protein>
    <submittedName>
        <fullName evidence="14">CSON004593 protein</fullName>
    </submittedName>
</protein>
<organism evidence="14">
    <name type="scientific">Culicoides sonorensis</name>
    <name type="common">Biting midge</name>
    <dbReference type="NCBI Taxonomy" id="179676"/>
    <lineage>
        <taxon>Eukaryota</taxon>
        <taxon>Metazoa</taxon>
        <taxon>Ecdysozoa</taxon>
        <taxon>Arthropoda</taxon>
        <taxon>Hexapoda</taxon>
        <taxon>Insecta</taxon>
        <taxon>Pterygota</taxon>
        <taxon>Neoptera</taxon>
        <taxon>Endopterygota</taxon>
        <taxon>Diptera</taxon>
        <taxon>Nematocera</taxon>
        <taxon>Chironomoidea</taxon>
        <taxon>Ceratopogonidae</taxon>
        <taxon>Ceratopogoninae</taxon>
        <taxon>Culicoides</taxon>
        <taxon>Monoculicoides</taxon>
    </lineage>
</organism>
<name>A0A336LTN9_CULSO</name>
<keyword evidence="6" id="KW-0297">G-protein coupled receptor</keyword>
<dbReference type="InterPro" id="IPR000276">
    <property type="entry name" value="GPCR_Rhodpsn"/>
</dbReference>
<dbReference type="SUPFAM" id="SSF81321">
    <property type="entry name" value="Family A G protein-coupled receptor-like"/>
    <property type="match status" value="1"/>
</dbReference>
<dbReference type="CDD" id="cd00637">
    <property type="entry name" value="7tm_classA_rhodopsin-like"/>
    <property type="match status" value="2"/>
</dbReference>
<evidence type="ECO:0000256" key="11">
    <source>
        <dbReference type="SAM" id="Phobius"/>
    </source>
</evidence>
<dbReference type="AlphaFoldDB" id="A0A336LTN9"/>
<sequence length="716" mass="80509">MAIDLLVGALLLCSASVNLLALGAFWVTPSLRAGLANRFVVNLLIVNLVCCVVLAPSLLLNSITFDGAPLHAITTTQVVTPSSNNNDLIAPSSYVHTTNNETDCLRFNNCTVNLQPTDEIQSEYIRDKFRFTQIRCWGLDFAAAIGALSVLLVVSDTWCAVTDPLRYHTRLSDKKAWIFVFLVWAIGIVFGFASAFRSDQSNSTNEPDDVYNAIFSYTYFFFAILLPFIMVCIMYWRIYNEARESGQRMRQNGSSPLLQSALNLAQVSAATAQTQVQQDKLVLNTGGIITGALSHNILEGNVKNISLSNINNNSDDSDEKEEVIIEPLIPKQQIKQENVNDRVQMNNTYNLNNSHCSERRASDSQQQQEQRNFHLSLDNKPFFKSDDNQNNILLTLTTSTSTEQIRRNFSAKQLVIENLDNRTEMRHATSTPNLHKLDKYDLHPRLVLPLPTVNVPPKALSYMTSIRHRLSNASSLFKYREESRAARISILVVVMFLVSYLPYGILVLMQGHNDFLEASDQSLLAIFAVVLANLSSPFIFAYRNKRVRRGIFRLLGVDKQKAHDRFQKFQNSTIRRKTSNFTNINRSTSRASTYSAASCKYLTVAPHATTLTLNGSYIVEIDKLSPCFEERSSYTASPLQSPVNIAPIHSPYKQTTITINPNNECNNKKIYKKSILKRVCDTSKMWGCNCVDNSSISKSNNNFDNKKLSIKQPTPV</sequence>
<reference evidence="14" key="2">
    <citation type="submission" date="2018-07" db="EMBL/GenBank/DDBJ databases">
        <authorList>
            <person name="Quirk P.G."/>
            <person name="Krulwich T.A."/>
        </authorList>
    </citation>
    <scope>NUCLEOTIDE SEQUENCE</scope>
</reference>
<dbReference type="Pfam" id="PF00001">
    <property type="entry name" value="7tm_1"/>
    <property type="match status" value="1"/>
</dbReference>
<reference evidence="13" key="1">
    <citation type="submission" date="2018-04" db="EMBL/GenBank/DDBJ databases">
        <authorList>
            <person name="Go L.Y."/>
            <person name="Mitchell J.A."/>
        </authorList>
    </citation>
    <scope>NUCLEOTIDE SEQUENCE</scope>
    <source>
        <tissue evidence="13">Whole organism</tissue>
    </source>
</reference>
<evidence type="ECO:0000256" key="7">
    <source>
        <dbReference type="ARBA" id="ARBA00023136"/>
    </source>
</evidence>
<dbReference type="EMBL" id="UFQT01000192">
    <property type="protein sequence ID" value="SSX21422.1"/>
    <property type="molecule type" value="Genomic_DNA"/>
</dbReference>
<gene>
    <name evidence="14" type="primary">CSON004593</name>
</gene>
<keyword evidence="5 11" id="KW-1133">Transmembrane helix</keyword>
<dbReference type="OMA" id="MFFRGSK"/>
<evidence type="ECO:0000259" key="12">
    <source>
        <dbReference type="PROSITE" id="PS50262"/>
    </source>
</evidence>
<dbReference type="GO" id="GO:0004989">
    <property type="term" value="F:octopamine receptor activity"/>
    <property type="evidence" value="ECO:0007669"/>
    <property type="project" value="TreeGrafter"/>
</dbReference>
<evidence type="ECO:0000256" key="6">
    <source>
        <dbReference type="ARBA" id="ARBA00023040"/>
    </source>
</evidence>
<dbReference type="PROSITE" id="PS50262">
    <property type="entry name" value="G_PROTEIN_RECEP_F1_2"/>
    <property type="match status" value="1"/>
</dbReference>
<dbReference type="VEuPathDB" id="VectorBase:CSON004593"/>
<evidence type="ECO:0000256" key="2">
    <source>
        <dbReference type="ARBA" id="ARBA00010663"/>
    </source>
</evidence>
<dbReference type="GO" id="GO:0043410">
    <property type="term" value="P:positive regulation of MAPK cascade"/>
    <property type="evidence" value="ECO:0007669"/>
    <property type="project" value="TreeGrafter"/>
</dbReference>
<evidence type="ECO:0000313" key="14">
    <source>
        <dbReference type="EMBL" id="SSX21422.1"/>
    </source>
</evidence>
<evidence type="ECO:0000313" key="13">
    <source>
        <dbReference type="EMBL" id="SSX01042.1"/>
    </source>
</evidence>
<comment type="similarity">
    <text evidence="2">Belongs to the G-protein coupled receptor 1 family.</text>
</comment>
<evidence type="ECO:0000256" key="10">
    <source>
        <dbReference type="SAM" id="MobiDB-lite"/>
    </source>
</evidence>
<evidence type="ECO:0000256" key="5">
    <source>
        <dbReference type="ARBA" id="ARBA00022989"/>
    </source>
</evidence>
<dbReference type="PANTHER" id="PTHR24248">
    <property type="entry name" value="ADRENERGIC RECEPTOR-RELATED G-PROTEIN COUPLED RECEPTOR"/>
    <property type="match status" value="1"/>
</dbReference>
<dbReference type="Gene3D" id="1.20.1070.10">
    <property type="entry name" value="Rhodopsin 7-helix transmembrane proteins"/>
    <property type="match status" value="2"/>
</dbReference>